<accession>A0A377HNN1</accession>
<organism evidence="1 2">
    <name type="scientific">Grimontia hollisae</name>
    <name type="common">Vibrio hollisae</name>
    <dbReference type="NCBI Taxonomy" id="673"/>
    <lineage>
        <taxon>Bacteria</taxon>
        <taxon>Pseudomonadati</taxon>
        <taxon>Pseudomonadota</taxon>
        <taxon>Gammaproteobacteria</taxon>
        <taxon>Vibrionales</taxon>
        <taxon>Vibrionaceae</taxon>
        <taxon>Grimontia</taxon>
    </lineage>
</organism>
<protein>
    <submittedName>
        <fullName evidence="1">Uncharacterized protein</fullName>
    </submittedName>
</protein>
<dbReference type="Proteomes" id="UP000254512">
    <property type="component" value="Unassembled WGS sequence"/>
</dbReference>
<sequence length="92" mass="10306">MFKQPLESVYVTMSPVKEEGDYVEMKDMPPPLPAKTVRNVSLVSPPLSPQILAIPEDERQGLYKLLNSCSLYLKENGCYESTVSQTPKFPVS</sequence>
<dbReference type="AlphaFoldDB" id="A0A377HNN1"/>
<name>A0A377HNN1_GRIHO</name>
<gene>
    <name evidence="1" type="ORF">NCTC11645_02270</name>
</gene>
<evidence type="ECO:0000313" key="1">
    <source>
        <dbReference type="EMBL" id="STO57870.1"/>
    </source>
</evidence>
<proteinExistence type="predicted"/>
<dbReference type="EMBL" id="UGHD01000002">
    <property type="protein sequence ID" value="STO57870.1"/>
    <property type="molecule type" value="Genomic_DNA"/>
</dbReference>
<evidence type="ECO:0000313" key="2">
    <source>
        <dbReference type="Proteomes" id="UP000254512"/>
    </source>
</evidence>
<reference evidence="1 2" key="1">
    <citation type="submission" date="2018-06" db="EMBL/GenBank/DDBJ databases">
        <authorList>
            <consortium name="Pathogen Informatics"/>
            <person name="Doyle S."/>
        </authorList>
    </citation>
    <scope>NUCLEOTIDE SEQUENCE [LARGE SCALE GENOMIC DNA]</scope>
    <source>
        <strain evidence="1 2">NCTC11645</strain>
    </source>
</reference>